<dbReference type="SUPFAM" id="SSF52540">
    <property type="entry name" value="P-loop containing nucleoside triphosphate hydrolases"/>
    <property type="match status" value="1"/>
</dbReference>
<dbReference type="Gene3D" id="3.40.50.300">
    <property type="entry name" value="P-loop containing nucleotide triphosphate hydrolases"/>
    <property type="match status" value="1"/>
</dbReference>
<evidence type="ECO:0000313" key="2">
    <source>
        <dbReference type="EMBL" id="KAA6332118.1"/>
    </source>
</evidence>
<reference evidence="2" key="1">
    <citation type="submission" date="2019-03" db="EMBL/GenBank/DDBJ databases">
        <title>Single cell metagenomics reveals metabolic interactions within the superorganism composed of flagellate Streblomastix strix and complex community of Bacteroidetes bacteria on its surface.</title>
        <authorList>
            <person name="Treitli S.C."/>
            <person name="Kolisko M."/>
            <person name="Husnik F."/>
            <person name="Keeling P."/>
            <person name="Hampl V."/>
        </authorList>
    </citation>
    <scope>NUCLEOTIDE SEQUENCE</scope>
    <source>
        <strain evidence="2">STM</strain>
    </source>
</reference>
<dbReference type="InterPro" id="IPR045528">
    <property type="entry name" value="DO-GTPase2"/>
</dbReference>
<dbReference type="Pfam" id="PF19993">
    <property type="entry name" value="DO-GTPase2"/>
    <property type="match status" value="1"/>
</dbReference>
<dbReference type="InterPro" id="IPR027417">
    <property type="entry name" value="P-loop_NTPase"/>
</dbReference>
<accession>A0A5J4REP0</accession>
<sequence>MTEERNCSRIDCYPEDTGCQCGETDYTKCEHYKQKESESNAIEKEGGSLERFPWTGSTLGLHDLNYISSHSNLTIIGVVGTAKTGKTTFLALLYCLLRHGYKVGDFSFAGSYTLTGWEDIASNLNWKYDDPKIQFPPHTTSNAGRVPGLLHLALKGTDGLVHNVIFTDAPGEWFKNWSVNKKDINAEGANWIYKNAHSFLMFADCEKLTGAERGAARNDIMQLFVRLKENIKNRSVCLIWSKSDIEIHAGVKDGISKYLSSNFSLCNELSVSARKTEDCWQKNVLNSIDYVLASTLSGMNPPLELPVFNQDDLFLAKRR</sequence>
<feature type="domain" description="Double-GTPase 2" evidence="1">
    <location>
        <begin position="75"/>
        <end position="274"/>
    </location>
</feature>
<gene>
    <name evidence="2" type="ORF">EZS27_019337</name>
</gene>
<dbReference type="AlphaFoldDB" id="A0A5J4REP0"/>
<protein>
    <recommendedName>
        <fullName evidence="1">Double-GTPase 2 domain-containing protein</fullName>
    </recommendedName>
</protein>
<dbReference type="EMBL" id="SNRY01001282">
    <property type="protein sequence ID" value="KAA6332118.1"/>
    <property type="molecule type" value="Genomic_DNA"/>
</dbReference>
<comment type="caution">
    <text evidence="2">The sequence shown here is derived from an EMBL/GenBank/DDBJ whole genome shotgun (WGS) entry which is preliminary data.</text>
</comment>
<evidence type="ECO:0000259" key="1">
    <source>
        <dbReference type="Pfam" id="PF19993"/>
    </source>
</evidence>
<name>A0A5J4REP0_9ZZZZ</name>
<organism evidence="2">
    <name type="scientific">termite gut metagenome</name>
    <dbReference type="NCBI Taxonomy" id="433724"/>
    <lineage>
        <taxon>unclassified sequences</taxon>
        <taxon>metagenomes</taxon>
        <taxon>organismal metagenomes</taxon>
    </lineage>
</organism>
<proteinExistence type="predicted"/>